<organism evidence="5 6">
    <name type="scientific">Dentipellis fragilis</name>
    <dbReference type="NCBI Taxonomy" id="205917"/>
    <lineage>
        <taxon>Eukaryota</taxon>
        <taxon>Fungi</taxon>
        <taxon>Dikarya</taxon>
        <taxon>Basidiomycota</taxon>
        <taxon>Agaricomycotina</taxon>
        <taxon>Agaricomycetes</taxon>
        <taxon>Russulales</taxon>
        <taxon>Hericiaceae</taxon>
        <taxon>Dentipellis</taxon>
    </lineage>
</organism>
<keyword evidence="6" id="KW-1185">Reference proteome</keyword>
<evidence type="ECO:0000256" key="1">
    <source>
        <dbReference type="ARBA" id="ARBA00008421"/>
    </source>
</evidence>
<feature type="region of interest" description="Disordered" evidence="3">
    <location>
        <begin position="151"/>
        <end position="183"/>
    </location>
</feature>
<dbReference type="Gene3D" id="6.10.20.40">
    <property type="entry name" value="TEA/ATTS domain"/>
    <property type="match status" value="1"/>
</dbReference>
<feature type="compositionally biased region" description="Low complexity" evidence="3">
    <location>
        <begin position="456"/>
        <end position="466"/>
    </location>
</feature>
<sequence length="466" mass="51182">MGKQRLRYPYGPGGSATELTPSLGRCQLIQHYMKEKTGKVRTRKQIASRLQRLRRIHKNDPKMMELLQVIRDPVAKSGDVVDFGDDRDPTPTQESFQLNLQYNPAATLIPATFPTDDRDLPGIASGLAQIKDELILAQPKQELVDIDLSGPMPAESKDSMQATHRSSDGTSAVVRSSSWEAPSMSRRRLASNIPILHRQVALPPVASAFHPMPPHYDYFGAPQAQAPADYFPARFMSFDTYEDRKPNPITPVEQILHTPDQPPELPRPMARKQAPAFAQKRDRSLLSVDTNISPLAQYDLHSSSLMSPAAFGPSAVHSNTLQSSVPHSYYSLPPSPRTMAQHFGSYPRVPTAYWHDNSQHSLAPSSSRMGLRLPRRLSYSNESAGTSSSSSTSSVFPSPRVPVSAQFFEDNVSHAFGSLELASPVSIRPYLMPDMSYSSSDGLGSLSEDMGEMAGSCSRSSESLSG</sequence>
<comment type="caution">
    <text evidence="5">The sequence shown here is derived from an EMBL/GenBank/DDBJ whole genome shotgun (WGS) entry which is preliminary data.</text>
</comment>
<dbReference type="AlphaFoldDB" id="A0A4Y9XYZ0"/>
<feature type="region of interest" description="Disordered" evidence="3">
    <location>
        <begin position="379"/>
        <end position="398"/>
    </location>
</feature>
<dbReference type="EMBL" id="SEOQ01001012">
    <property type="protein sequence ID" value="TFY54567.1"/>
    <property type="molecule type" value="Genomic_DNA"/>
</dbReference>
<dbReference type="Proteomes" id="UP000298327">
    <property type="component" value="Unassembled WGS sequence"/>
</dbReference>
<dbReference type="Pfam" id="PF01285">
    <property type="entry name" value="TEA"/>
    <property type="match status" value="1"/>
</dbReference>
<feature type="region of interest" description="Disordered" evidence="3">
    <location>
        <begin position="441"/>
        <end position="466"/>
    </location>
</feature>
<proteinExistence type="inferred from homology"/>
<dbReference type="GO" id="GO:0003700">
    <property type="term" value="F:DNA-binding transcription factor activity"/>
    <property type="evidence" value="ECO:0007669"/>
    <property type="project" value="InterPro"/>
</dbReference>
<feature type="domain" description="TEA" evidence="4">
    <location>
        <begin position="1"/>
        <end position="60"/>
    </location>
</feature>
<feature type="compositionally biased region" description="Polar residues" evidence="3">
    <location>
        <begin position="159"/>
        <end position="180"/>
    </location>
</feature>
<reference evidence="5 6" key="1">
    <citation type="submission" date="2019-02" db="EMBL/GenBank/DDBJ databases">
        <title>Genome sequencing of the rare red list fungi Dentipellis fragilis.</title>
        <authorList>
            <person name="Buettner E."/>
            <person name="Kellner H."/>
        </authorList>
    </citation>
    <scope>NUCLEOTIDE SEQUENCE [LARGE SCALE GENOMIC DNA]</scope>
    <source>
        <strain evidence="5 6">DSM 105465</strain>
    </source>
</reference>
<name>A0A4Y9XYZ0_9AGAM</name>
<protein>
    <recommendedName>
        <fullName evidence="4">TEA domain-containing protein</fullName>
    </recommendedName>
</protein>
<evidence type="ECO:0000313" key="5">
    <source>
        <dbReference type="EMBL" id="TFY54567.1"/>
    </source>
</evidence>
<evidence type="ECO:0000256" key="3">
    <source>
        <dbReference type="SAM" id="MobiDB-lite"/>
    </source>
</evidence>
<dbReference type="InterPro" id="IPR000818">
    <property type="entry name" value="TEA/ATTS_dom"/>
</dbReference>
<comment type="similarity">
    <text evidence="1">Belongs to the TEC1 family.</text>
</comment>
<feature type="region of interest" description="Disordered" evidence="3">
    <location>
        <begin position="249"/>
        <end position="282"/>
    </location>
</feature>
<feature type="DNA-binding region" description="TEA" evidence="2">
    <location>
        <begin position="1"/>
        <end position="60"/>
    </location>
</feature>
<dbReference type="InterPro" id="IPR038096">
    <property type="entry name" value="TEA/ATTS_sf"/>
</dbReference>
<dbReference type="STRING" id="205917.A0A4Y9XYZ0"/>
<evidence type="ECO:0000259" key="4">
    <source>
        <dbReference type="PROSITE" id="PS51088"/>
    </source>
</evidence>
<accession>A0A4Y9XYZ0</accession>
<dbReference type="PROSITE" id="PS51088">
    <property type="entry name" value="TEA_2"/>
    <property type="match status" value="1"/>
</dbReference>
<dbReference type="OrthoDB" id="10006572at2759"/>
<evidence type="ECO:0000313" key="6">
    <source>
        <dbReference type="Proteomes" id="UP000298327"/>
    </source>
</evidence>
<gene>
    <name evidence="5" type="ORF">EVG20_g9654</name>
</gene>
<evidence type="ECO:0000256" key="2">
    <source>
        <dbReference type="PROSITE-ProRule" id="PRU00505"/>
    </source>
</evidence>